<dbReference type="Proteomes" id="UP001055439">
    <property type="component" value="Chromosome 8"/>
</dbReference>
<gene>
    <name evidence="2" type="ORF">MUK42_32993</name>
</gene>
<feature type="compositionally biased region" description="Basic and acidic residues" evidence="1">
    <location>
        <begin position="58"/>
        <end position="81"/>
    </location>
</feature>
<evidence type="ECO:0000313" key="2">
    <source>
        <dbReference type="EMBL" id="URE27628.1"/>
    </source>
</evidence>
<accession>A0A9E7HAA3</accession>
<sequence>MCLSQAWPTDDLSVSAASSPIKCTSKPPIFNKSLLCAPISNTLSSNCRISEEETHMLVRADNSPRKEPNIPEGTPAKRDSTPLRLMCNTPEIPTPKRRRPSPSCDSTPLNESLKHSTRTKLFMPPEKSAEAGEEENTGRSLSVAAAADDDDDDDDVLDILPESLLQSREMRKNLKEGSREGESRAGVGEGGHEGVVGGLEIEVELAGLLLGEFVGGTHLGEAGRPVADLGAALEVRGGGRCRALRGRWRDRRGGWTWSTATMLSLTESMAVMKCWTHSATAAAEAAAVDEPAARCSTVAGTPETRRRLMPAGASRR</sequence>
<proteinExistence type="predicted"/>
<organism evidence="2 3">
    <name type="scientific">Musa troglodytarum</name>
    <name type="common">fe'i banana</name>
    <dbReference type="NCBI Taxonomy" id="320322"/>
    <lineage>
        <taxon>Eukaryota</taxon>
        <taxon>Viridiplantae</taxon>
        <taxon>Streptophyta</taxon>
        <taxon>Embryophyta</taxon>
        <taxon>Tracheophyta</taxon>
        <taxon>Spermatophyta</taxon>
        <taxon>Magnoliopsida</taxon>
        <taxon>Liliopsida</taxon>
        <taxon>Zingiberales</taxon>
        <taxon>Musaceae</taxon>
        <taxon>Musa</taxon>
    </lineage>
</organism>
<feature type="region of interest" description="Disordered" evidence="1">
    <location>
        <begin position="58"/>
        <end position="193"/>
    </location>
</feature>
<keyword evidence="3" id="KW-1185">Reference proteome</keyword>
<protein>
    <submittedName>
        <fullName evidence="2">DNA replication initiation protein</fullName>
    </submittedName>
</protein>
<reference evidence="2" key="1">
    <citation type="submission" date="2022-05" db="EMBL/GenBank/DDBJ databases">
        <title>The Musa troglodytarum L. genome provides insights into the mechanism of non-climacteric behaviour and enrichment of carotenoids.</title>
        <authorList>
            <person name="Wang J."/>
        </authorList>
    </citation>
    <scope>NUCLEOTIDE SEQUENCE</scope>
    <source>
        <tissue evidence="2">Leaf</tissue>
    </source>
</reference>
<dbReference type="AlphaFoldDB" id="A0A9E7HAA3"/>
<feature type="compositionally biased region" description="Acidic residues" evidence="1">
    <location>
        <begin position="147"/>
        <end position="157"/>
    </location>
</feature>
<evidence type="ECO:0000313" key="3">
    <source>
        <dbReference type="Proteomes" id="UP001055439"/>
    </source>
</evidence>
<feature type="compositionally biased region" description="Basic and acidic residues" evidence="1">
    <location>
        <begin position="168"/>
        <end position="183"/>
    </location>
</feature>
<dbReference type="EMBL" id="CP097510">
    <property type="protein sequence ID" value="URE27628.1"/>
    <property type="molecule type" value="Genomic_DNA"/>
</dbReference>
<evidence type="ECO:0000256" key="1">
    <source>
        <dbReference type="SAM" id="MobiDB-lite"/>
    </source>
</evidence>
<name>A0A9E7HAA3_9LILI</name>